<keyword evidence="2" id="KW-0812">Transmembrane</keyword>
<feature type="transmembrane region" description="Helical" evidence="2">
    <location>
        <begin position="212"/>
        <end position="232"/>
    </location>
</feature>
<sequence>MSTHEPSANPPPSTVSTPTSTRSPAAPEPVVLSLSRKSSYTEDHLPPYSSMSIVRNSAPSSPTVSTAGASKSGPATGWFEKREAMGNEWKDLEGATSKTHDESRTDQPDHGCAGLVSLRAGLAMFFVLTLAYLAYEIVHIVLFLNGFMPSDYTAALEQATQEERDLIASLEARQRPWVIGQLAYSGLCALMAVLGLVAVALQNVLVFRVVQIWIYVHAGLFLATAMVVTQISPLAWHLGFMFMVLTLVVGLANLFAASYARHYARKLTQAAGMPPKVAPGRA</sequence>
<organism evidence="3 4">
    <name type="scientific">Allomyces macrogynus (strain ATCC 38327)</name>
    <name type="common">Allomyces javanicus var. macrogynus</name>
    <dbReference type="NCBI Taxonomy" id="578462"/>
    <lineage>
        <taxon>Eukaryota</taxon>
        <taxon>Fungi</taxon>
        <taxon>Fungi incertae sedis</taxon>
        <taxon>Blastocladiomycota</taxon>
        <taxon>Blastocladiomycetes</taxon>
        <taxon>Blastocladiales</taxon>
        <taxon>Blastocladiaceae</taxon>
        <taxon>Allomyces</taxon>
    </lineage>
</organism>
<feature type="transmembrane region" description="Helical" evidence="2">
    <location>
        <begin position="238"/>
        <end position="260"/>
    </location>
</feature>
<proteinExistence type="predicted"/>
<feature type="transmembrane region" description="Helical" evidence="2">
    <location>
        <begin position="182"/>
        <end position="205"/>
    </location>
</feature>
<feature type="compositionally biased region" description="Low complexity" evidence="1">
    <location>
        <begin position="14"/>
        <end position="29"/>
    </location>
</feature>
<accession>A0A0L0SRQ1</accession>
<dbReference type="OrthoDB" id="5575178at2759"/>
<dbReference type="AlphaFoldDB" id="A0A0L0SRQ1"/>
<evidence type="ECO:0000313" key="3">
    <source>
        <dbReference type="EMBL" id="KNE65161.1"/>
    </source>
</evidence>
<feature type="transmembrane region" description="Helical" evidence="2">
    <location>
        <begin position="122"/>
        <end position="144"/>
    </location>
</feature>
<evidence type="ECO:0000256" key="2">
    <source>
        <dbReference type="SAM" id="Phobius"/>
    </source>
</evidence>
<feature type="region of interest" description="Disordered" evidence="1">
    <location>
        <begin position="1"/>
        <end position="77"/>
    </location>
</feature>
<evidence type="ECO:0000313" key="4">
    <source>
        <dbReference type="Proteomes" id="UP000054350"/>
    </source>
</evidence>
<evidence type="ECO:0000256" key="1">
    <source>
        <dbReference type="SAM" id="MobiDB-lite"/>
    </source>
</evidence>
<feature type="compositionally biased region" description="Polar residues" evidence="1">
    <location>
        <begin position="49"/>
        <end position="69"/>
    </location>
</feature>
<dbReference type="EMBL" id="GG745346">
    <property type="protein sequence ID" value="KNE65161.1"/>
    <property type="molecule type" value="Genomic_DNA"/>
</dbReference>
<keyword evidence="4" id="KW-1185">Reference proteome</keyword>
<protein>
    <recommendedName>
        <fullName evidence="5">Transmembrane protein</fullName>
    </recommendedName>
</protein>
<reference evidence="4" key="2">
    <citation type="submission" date="2009-11" db="EMBL/GenBank/DDBJ databases">
        <title>The Genome Sequence of Allomyces macrogynus strain ATCC 38327.</title>
        <authorList>
            <consortium name="The Broad Institute Genome Sequencing Platform"/>
            <person name="Russ C."/>
            <person name="Cuomo C."/>
            <person name="Shea T."/>
            <person name="Young S.K."/>
            <person name="Zeng Q."/>
            <person name="Koehrsen M."/>
            <person name="Haas B."/>
            <person name="Borodovsky M."/>
            <person name="Guigo R."/>
            <person name="Alvarado L."/>
            <person name="Berlin A."/>
            <person name="Borenstein D."/>
            <person name="Chen Z."/>
            <person name="Engels R."/>
            <person name="Freedman E."/>
            <person name="Gellesch M."/>
            <person name="Goldberg J."/>
            <person name="Griggs A."/>
            <person name="Gujja S."/>
            <person name="Heiman D."/>
            <person name="Hepburn T."/>
            <person name="Howarth C."/>
            <person name="Jen D."/>
            <person name="Larson L."/>
            <person name="Lewis B."/>
            <person name="Mehta T."/>
            <person name="Park D."/>
            <person name="Pearson M."/>
            <person name="Roberts A."/>
            <person name="Saif S."/>
            <person name="Shenoy N."/>
            <person name="Sisk P."/>
            <person name="Stolte C."/>
            <person name="Sykes S."/>
            <person name="Walk T."/>
            <person name="White J."/>
            <person name="Yandava C."/>
            <person name="Burger G."/>
            <person name="Gray M.W."/>
            <person name="Holland P.W.H."/>
            <person name="King N."/>
            <person name="Lang F.B.F."/>
            <person name="Roger A.J."/>
            <person name="Ruiz-Trillo I."/>
            <person name="Lander E."/>
            <person name="Nusbaum C."/>
        </authorList>
    </citation>
    <scope>NUCLEOTIDE SEQUENCE [LARGE SCALE GENOMIC DNA]</scope>
    <source>
        <strain evidence="4">ATCC 38327</strain>
    </source>
</reference>
<gene>
    <name evidence="3" type="ORF">AMAG_10815</name>
</gene>
<keyword evidence="2" id="KW-0472">Membrane</keyword>
<dbReference type="VEuPathDB" id="FungiDB:AMAG_10815"/>
<dbReference type="Proteomes" id="UP000054350">
    <property type="component" value="Unassembled WGS sequence"/>
</dbReference>
<reference evidence="3 4" key="1">
    <citation type="submission" date="2009-11" db="EMBL/GenBank/DDBJ databases">
        <title>Annotation of Allomyces macrogynus ATCC 38327.</title>
        <authorList>
            <consortium name="The Broad Institute Genome Sequencing Platform"/>
            <person name="Russ C."/>
            <person name="Cuomo C."/>
            <person name="Burger G."/>
            <person name="Gray M.W."/>
            <person name="Holland P.W.H."/>
            <person name="King N."/>
            <person name="Lang F.B.F."/>
            <person name="Roger A.J."/>
            <person name="Ruiz-Trillo I."/>
            <person name="Young S.K."/>
            <person name="Zeng Q."/>
            <person name="Gargeya S."/>
            <person name="Fitzgerald M."/>
            <person name="Haas B."/>
            <person name="Abouelleil A."/>
            <person name="Alvarado L."/>
            <person name="Arachchi H.M."/>
            <person name="Berlin A."/>
            <person name="Chapman S.B."/>
            <person name="Gearin G."/>
            <person name="Goldberg J."/>
            <person name="Griggs A."/>
            <person name="Gujja S."/>
            <person name="Hansen M."/>
            <person name="Heiman D."/>
            <person name="Howarth C."/>
            <person name="Larimer J."/>
            <person name="Lui A."/>
            <person name="MacDonald P.J.P."/>
            <person name="McCowen C."/>
            <person name="Montmayeur A."/>
            <person name="Murphy C."/>
            <person name="Neiman D."/>
            <person name="Pearson M."/>
            <person name="Priest M."/>
            <person name="Roberts A."/>
            <person name="Saif S."/>
            <person name="Shea T."/>
            <person name="Sisk P."/>
            <person name="Stolte C."/>
            <person name="Sykes S."/>
            <person name="Wortman J."/>
            <person name="Nusbaum C."/>
            <person name="Birren B."/>
        </authorList>
    </citation>
    <scope>NUCLEOTIDE SEQUENCE [LARGE SCALE GENOMIC DNA]</scope>
    <source>
        <strain evidence="3 4">ATCC 38327</strain>
    </source>
</reference>
<evidence type="ECO:0008006" key="5">
    <source>
        <dbReference type="Google" id="ProtNLM"/>
    </source>
</evidence>
<name>A0A0L0SRQ1_ALLM3</name>
<keyword evidence="2" id="KW-1133">Transmembrane helix</keyword>